<feature type="domain" description="SpaA-like prealbumin fold" evidence="3">
    <location>
        <begin position="347"/>
        <end position="432"/>
    </location>
</feature>
<dbReference type="RefSeq" id="WP_187996279.1">
    <property type="nucleotide sequence ID" value="NZ_JACEXG010000002.1"/>
</dbReference>
<dbReference type="Pfam" id="PF17802">
    <property type="entry name" value="SpaA"/>
    <property type="match status" value="1"/>
</dbReference>
<dbReference type="NCBIfam" id="TIGR04226">
    <property type="entry name" value="RrgB_K2N_iso_D2"/>
    <property type="match status" value="1"/>
</dbReference>
<dbReference type="InterPro" id="IPR032364">
    <property type="entry name" value="GramPos_pilinD1_N"/>
</dbReference>
<proteinExistence type="predicted"/>
<feature type="transmembrane region" description="Helical" evidence="1">
    <location>
        <begin position="450"/>
        <end position="474"/>
    </location>
</feature>
<dbReference type="EMBL" id="JAFFJS010000002">
    <property type="protein sequence ID" value="MBM9432888.1"/>
    <property type="molecule type" value="Genomic_DNA"/>
</dbReference>
<keyword evidence="5" id="KW-1185">Reference proteome</keyword>
<reference evidence="5" key="1">
    <citation type="submission" date="2021-02" db="EMBL/GenBank/DDBJ databases">
        <title>Leucobacter sp. CX169.</title>
        <authorList>
            <person name="Cheng Y."/>
        </authorList>
    </citation>
    <scope>NUCLEOTIDE SEQUENCE [LARGE SCALE GENOMIC DNA]</scope>
    <source>
        <strain evidence="5">JY899</strain>
    </source>
</reference>
<accession>A0ABS2TEV0</accession>
<sequence length="482" mass="49328">MQTQRKSLSRRIAAGFGAITLGLIGALGGGMAASAALIDGPNLDGDSGSIIVHKYEEPAEATGLPNDGTAQDMTGYTPLNGVEFTVQQVTSIDLTTYQGWDMTEGLTAAAVMADPVAYPLGEADTGVTGAGAEAAGTATFADLPVGLYLVTETNVGDNPIAIKAQPFLVSVPLPTGDNQWIYDVNVYPKNAVTTIDKVVDDAAALGLGDVVDWTITSEVPYLAEGDTFDLFSITDTLDSRLGFATASLTLTDATDATVALLATDFDLVLPPVGSSGLISLTFTTGGLAKLAGAQGGTLTVEVGTTVLSIGDGTIENEATFFINEFEGTADAVTDWGAVQILKYAMNGEETDYLQGAQFQVFATLADANALTNPVSISGTSTFSTDADGEIILSGLKAGDYWLVETQPPVGYTTGDAGPIAVTVTAGSLAQAVVVEVENVQKPSVDLPLTGASGVLLLTLGGAGLLSIAGGTALVNHRRKTIR</sequence>
<keyword evidence="1" id="KW-0472">Membrane</keyword>
<organism evidence="4 5">
    <name type="scientific">Flaviflexus equikiangi</name>
    <dbReference type="NCBI Taxonomy" id="2758573"/>
    <lineage>
        <taxon>Bacteria</taxon>
        <taxon>Bacillati</taxon>
        <taxon>Actinomycetota</taxon>
        <taxon>Actinomycetes</taxon>
        <taxon>Actinomycetales</taxon>
        <taxon>Actinomycetaceae</taxon>
        <taxon>Flaviflexus</taxon>
    </lineage>
</organism>
<evidence type="ECO:0000259" key="3">
    <source>
        <dbReference type="Pfam" id="PF17802"/>
    </source>
</evidence>
<evidence type="ECO:0000313" key="5">
    <source>
        <dbReference type="Proteomes" id="UP000705983"/>
    </source>
</evidence>
<dbReference type="Gene3D" id="2.60.40.740">
    <property type="match status" value="1"/>
</dbReference>
<keyword evidence="1" id="KW-0812">Transmembrane</keyword>
<dbReference type="Proteomes" id="UP000705983">
    <property type="component" value="Unassembled WGS sequence"/>
</dbReference>
<evidence type="ECO:0000313" key="4">
    <source>
        <dbReference type="EMBL" id="MBM9432888.1"/>
    </source>
</evidence>
<dbReference type="NCBIfam" id="NF033902">
    <property type="entry name" value="iso_D2_wall_anc"/>
    <property type="match status" value="1"/>
</dbReference>
<dbReference type="Pfam" id="PF16555">
    <property type="entry name" value="GramPos_pilinD1"/>
    <property type="match status" value="1"/>
</dbReference>
<dbReference type="Gene3D" id="2.60.40.10">
    <property type="entry name" value="Immunoglobulins"/>
    <property type="match status" value="2"/>
</dbReference>
<comment type="caution">
    <text evidence="4">The sequence shown here is derived from an EMBL/GenBank/DDBJ whole genome shotgun (WGS) entry which is preliminary data.</text>
</comment>
<dbReference type="InterPro" id="IPR026466">
    <property type="entry name" value="Fim_isopep_form_D2_dom"/>
</dbReference>
<protein>
    <submittedName>
        <fullName evidence="4">SpaH/EbpB family LPXTG-anchored major pilin</fullName>
    </submittedName>
</protein>
<dbReference type="SUPFAM" id="SSF117074">
    <property type="entry name" value="Hypothetical protein PA1324"/>
    <property type="match status" value="1"/>
</dbReference>
<dbReference type="InterPro" id="IPR048052">
    <property type="entry name" value="FM1-like"/>
</dbReference>
<gene>
    <name evidence="4" type="ORF">JVW63_04135</name>
</gene>
<name>A0ABS2TEV0_9ACTO</name>
<dbReference type="InterPro" id="IPR013783">
    <property type="entry name" value="Ig-like_fold"/>
</dbReference>
<evidence type="ECO:0000259" key="2">
    <source>
        <dbReference type="Pfam" id="PF16555"/>
    </source>
</evidence>
<feature type="domain" description="Gram-positive pilin subunit D1 N-terminal" evidence="2">
    <location>
        <begin position="47"/>
        <end position="190"/>
    </location>
</feature>
<dbReference type="InterPro" id="IPR041033">
    <property type="entry name" value="SpaA_PFL_dom_1"/>
</dbReference>
<evidence type="ECO:0000256" key="1">
    <source>
        <dbReference type="SAM" id="Phobius"/>
    </source>
</evidence>
<keyword evidence="1" id="KW-1133">Transmembrane helix</keyword>